<sequence length="218" mass="24530">MTTQAELKKAYQAYMKMYGSMLQDLADSEETIQNMIHGNEDDIGLILSAVRCTIEQTLDDNYVVKTEGCPVMPLDHSTQKAVIYCRSALHLQEKDNAVDSQKQRCQDFAKSKGYTVTDCFYDYGVSGISMDRPSLQKMLAFLETNKAENYIVLVDDVSRLARNFETHLRIREAISELGAKLESPTMTFDDSPTNQCTENLLAAMAGYLPEQGEEEYSA</sequence>
<evidence type="ECO:0000313" key="4">
    <source>
        <dbReference type="EMBL" id="ODS24762.1"/>
    </source>
</evidence>
<reference evidence="4 5" key="1">
    <citation type="journal article" date="2016" name="Appl. Environ. Microbiol.">
        <title>Lack of Overt Genome Reduction in the Bryostatin-Producing Bryozoan Symbiont "Candidatus Endobugula sertula".</title>
        <authorList>
            <person name="Miller I.J."/>
            <person name="Vanee N."/>
            <person name="Fong S.S."/>
            <person name="Lim-Fong G.E."/>
            <person name="Kwan J.C."/>
        </authorList>
    </citation>
    <scope>NUCLEOTIDE SEQUENCE [LARGE SCALE GENOMIC DNA]</scope>
    <source>
        <strain evidence="4">AB1-4</strain>
    </source>
</reference>
<dbReference type="Pfam" id="PF00239">
    <property type="entry name" value="Resolvase"/>
    <property type="match status" value="1"/>
</dbReference>
<dbReference type="InterPro" id="IPR036162">
    <property type="entry name" value="Resolvase-like_N_sf"/>
</dbReference>
<dbReference type="InterPro" id="IPR050639">
    <property type="entry name" value="SSR_resolvase"/>
</dbReference>
<name>A0A1D2QT44_9GAMM</name>
<dbReference type="CDD" id="cd00338">
    <property type="entry name" value="Ser_Recombinase"/>
    <property type="match status" value="1"/>
</dbReference>
<dbReference type="GO" id="GO:0000150">
    <property type="term" value="F:DNA strand exchange activity"/>
    <property type="evidence" value="ECO:0007669"/>
    <property type="project" value="InterPro"/>
</dbReference>
<dbReference type="EMBL" id="MDLC01000004">
    <property type="protein sequence ID" value="ODS24762.1"/>
    <property type="molecule type" value="Genomic_DNA"/>
</dbReference>
<dbReference type="PROSITE" id="PS51736">
    <property type="entry name" value="RECOMBINASES_3"/>
    <property type="match status" value="1"/>
</dbReference>
<comment type="caution">
    <text evidence="4">The sequence shown here is derived from an EMBL/GenBank/DDBJ whole genome shotgun (WGS) entry which is preliminary data.</text>
</comment>
<evidence type="ECO:0000256" key="1">
    <source>
        <dbReference type="ARBA" id="ARBA00023125"/>
    </source>
</evidence>
<gene>
    <name evidence="4" type="ORF">AB835_01525</name>
</gene>
<dbReference type="PANTHER" id="PTHR30461">
    <property type="entry name" value="DNA-INVERTASE FROM LAMBDOID PROPHAGE"/>
    <property type="match status" value="1"/>
</dbReference>
<dbReference type="SMART" id="SM00857">
    <property type="entry name" value="Resolvase"/>
    <property type="match status" value="1"/>
</dbReference>
<dbReference type="AlphaFoldDB" id="A0A1D2QT44"/>
<keyword evidence="1" id="KW-0238">DNA-binding</keyword>
<dbReference type="Proteomes" id="UP000242502">
    <property type="component" value="Unassembled WGS sequence"/>
</dbReference>
<evidence type="ECO:0000313" key="5">
    <source>
        <dbReference type="Proteomes" id="UP000242502"/>
    </source>
</evidence>
<dbReference type="SUPFAM" id="SSF53041">
    <property type="entry name" value="Resolvase-like"/>
    <property type="match status" value="1"/>
</dbReference>
<accession>A0A1D2QT44</accession>
<proteinExistence type="predicted"/>
<dbReference type="Gene3D" id="3.40.50.1390">
    <property type="entry name" value="Resolvase, N-terminal catalytic domain"/>
    <property type="match status" value="1"/>
</dbReference>
<feature type="domain" description="Resolvase/invertase-type recombinase catalytic" evidence="3">
    <location>
        <begin position="80"/>
        <end position="218"/>
    </location>
</feature>
<dbReference type="GO" id="GO:0003677">
    <property type="term" value="F:DNA binding"/>
    <property type="evidence" value="ECO:0007669"/>
    <property type="project" value="UniProtKB-KW"/>
</dbReference>
<dbReference type="STRING" id="62101.AB835_01525"/>
<keyword evidence="2" id="KW-0233">DNA recombination</keyword>
<protein>
    <recommendedName>
        <fullName evidence="3">Resolvase/invertase-type recombinase catalytic domain-containing protein</fullName>
    </recommendedName>
</protein>
<dbReference type="PANTHER" id="PTHR30461:SF2">
    <property type="entry name" value="SERINE RECOMBINASE PINE-RELATED"/>
    <property type="match status" value="1"/>
</dbReference>
<organism evidence="4 5">
    <name type="scientific">Candidatus Endobugula sertula</name>
    <name type="common">Bugula neritina bacterial symbiont</name>
    <dbReference type="NCBI Taxonomy" id="62101"/>
    <lineage>
        <taxon>Bacteria</taxon>
        <taxon>Pseudomonadati</taxon>
        <taxon>Pseudomonadota</taxon>
        <taxon>Gammaproteobacteria</taxon>
        <taxon>Cellvibrionales</taxon>
        <taxon>Cellvibrionaceae</taxon>
        <taxon>Candidatus Endobugula</taxon>
    </lineage>
</organism>
<evidence type="ECO:0000256" key="2">
    <source>
        <dbReference type="ARBA" id="ARBA00023172"/>
    </source>
</evidence>
<evidence type="ECO:0000259" key="3">
    <source>
        <dbReference type="PROSITE" id="PS51736"/>
    </source>
</evidence>
<dbReference type="InterPro" id="IPR006119">
    <property type="entry name" value="Resolv_N"/>
</dbReference>